<evidence type="ECO:0008006" key="3">
    <source>
        <dbReference type="Google" id="ProtNLM"/>
    </source>
</evidence>
<name>A0ABN7QZ05_9BURK</name>
<evidence type="ECO:0000313" key="1">
    <source>
        <dbReference type="EMBL" id="CAG4926229.1"/>
    </source>
</evidence>
<evidence type="ECO:0000313" key="2">
    <source>
        <dbReference type="Proteomes" id="UP000789752"/>
    </source>
</evidence>
<dbReference type="InterPro" id="IPR009057">
    <property type="entry name" value="Homeodomain-like_sf"/>
</dbReference>
<comment type="caution">
    <text evidence="1">The sequence shown here is derived from an EMBL/GenBank/DDBJ whole genome shotgun (WGS) entry which is preliminary data.</text>
</comment>
<sequence length="146" mass="16024">MVDTKVDRTSRARQAGAGYKRPNFPVEFKRRLVEQSYGSDASTALVARANDINANLLFKWRRQYLAGAFGPLSLPGRAELTAPDDTLLVPVDVTDDAPALTPGELVREAAPVSGGCCEIEFERARLRIRGDVAPAMLKLLIRELSR</sequence>
<accession>A0ABN7QZ05</accession>
<proteinExistence type="predicted"/>
<gene>
    <name evidence="1" type="ORF">R54767_05269</name>
</gene>
<keyword evidence="2" id="KW-1185">Reference proteome</keyword>
<reference evidence="1 2" key="1">
    <citation type="submission" date="2021-04" db="EMBL/GenBank/DDBJ databases">
        <authorList>
            <person name="Vanwijnsberghe S."/>
        </authorList>
    </citation>
    <scope>NUCLEOTIDE SEQUENCE [LARGE SCALE GENOMIC DNA]</scope>
    <source>
        <strain evidence="1 2">LMG 32171</strain>
    </source>
</reference>
<dbReference type="SUPFAM" id="SSF46689">
    <property type="entry name" value="Homeodomain-like"/>
    <property type="match status" value="1"/>
</dbReference>
<dbReference type="RefSeq" id="WP_228984045.1">
    <property type="nucleotide sequence ID" value="NZ_CAJQYY010000054.1"/>
</dbReference>
<dbReference type="Pfam" id="PF01527">
    <property type="entry name" value="HTH_Tnp_1"/>
    <property type="match status" value="1"/>
</dbReference>
<dbReference type="NCBIfam" id="NF047595">
    <property type="entry name" value="IS66_ISRel24_TnpA"/>
    <property type="match status" value="1"/>
</dbReference>
<dbReference type="EMBL" id="CAJQYY010000054">
    <property type="protein sequence ID" value="CAG4926229.1"/>
    <property type="molecule type" value="Genomic_DNA"/>
</dbReference>
<organism evidence="1 2">
    <name type="scientific">Paraburkholderia gardini</name>
    <dbReference type="NCBI Taxonomy" id="2823469"/>
    <lineage>
        <taxon>Bacteria</taxon>
        <taxon>Pseudomonadati</taxon>
        <taxon>Pseudomonadota</taxon>
        <taxon>Betaproteobacteria</taxon>
        <taxon>Burkholderiales</taxon>
        <taxon>Burkholderiaceae</taxon>
        <taxon>Paraburkholderia</taxon>
    </lineage>
</organism>
<dbReference type="InterPro" id="IPR002514">
    <property type="entry name" value="Transposase_8"/>
</dbReference>
<dbReference type="Proteomes" id="UP000789752">
    <property type="component" value="Unassembled WGS sequence"/>
</dbReference>
<protein>
    <recommendedName>
        <fullName evidence="3">Transposase</fullName>
    </recommendedName>
</protein>